<dbReference type="GO" id="GO:0005525">
    <property type="term" value="F:GTP binding"/>
    <property type="evidence" value="ECO:0007669"/>
    <property type="project" value="UniProtKB-KW"/>
</dbReference>
<dbReference type="Ensembl" id="ENSSSCT00030008756.1">
    <property type="protein sequence ID" value="ENSSSCP00030003750.1"/>
    <property type="gene ID" value="ENSSSCG00030006538.1"/>
</dbReference>
<dbReference type="GO" id="GO:0005874">
    <property type="term" value="C:microtubule"/>
    <property type="evidence" value="ECO:0007669"/>
    <property type="project" value="UniProtKB-KW"/>
</dbReference>
<evidence type="ECO:0000256" key="1">
    <source>
        <dbReference type="ARBA" id="ARBA00009636"/>
    </source>
</evidence>
<keyword evidence="3" id="KW-0547">Nucleotide-binding</keyword>
<accession>A0A8D1LM11</accession>
<keyword evidence="2" id="KW-0493">Microtubule</keyword>
<evidence type="ECO:0000256" key="4">
    <source>
        <dbReference type="ARBA" id="ARBA00023134"/>
    </source>
</evidence>
<dbReference type="Proteomes" id="UP000694571">
    <property type="component" value="Unplaced"/>
</dbReference>
<evidence type="ECO:0000256" key="3">
    <source>
        <dbReference type="ARBA" id="ARBA00022741"/>
    </source>
</evidence>
<dbReference type="Gene3D" id="1.10.287.600">
    <property type="entry name" value="Helix hairpin bin"/>
    <property type="match status" value="1"/>
</dbReference>
<keyword evidence="4" id="KW-0342">GTP-binding</keyword>
<dbReference type="Proteomes" id="UP000694570">
    <property type="component" value="Unplaced"/>
</dbReference>
<dbReference type="InterPro" id="IPR023123">
    <property type="entry name" value="Tubulin_C"/>
</dbReference>
<organism evidence="5 6">
    <name type="scientific">Sus scrofa</name>
    <name type="common">Pig</name>
    <dbReference type="NCBI Taxonomy" id="9823"/>
    <lineage>
        <taxon>Eukaryota</taxon>
        <taxon>Metazoa</taxon>
        <taxon>Chordata</taxon>
        <taxon>Craniata</taxon>
        <taxon>Vertebrata</taxon>
        <taxon>Euteleostomi</taxon>
        <taxon>Mammalia</taxon>
        <taxon>Eutheria</taxon>
        <taxon>Laurasiatheria</taxon>
        <taxon>Artiodactyla</taxon>
        <taxon>Suina</taxon>
        <taxon>Suidae</taxon>
        <taxon>Sus</taxon>
    </lineage>
</organism>
<evidence type="ECO:0000313" key="5">
    <source>
        <dbReference type="Ensembl" id="ENSSSCP00050010180.1"/>
    </source>
</evidence>
<protein>
    <submittedName>
        <fullName evidence="5">Uncharacterized protein</fullName>
    </submittedName>
</protein>
<dbReference type="SUPFAM" id="SSF55307">
    <property type="entry name" value="Tubulin C-terminal domain-like"/>
    <property type="match status" value="1"/>
</dbReference>
<evidence type="ECO:0000256" key="2">
    <source>
        <dbReference type="ARBA" id="ARBA00022701"/>
    </source>
</evidence>
<dbReference type="PANTHER" id="PTHR36527">
    <property type="entry name" value="OS01G0282866 PROTEIN"/>
    <property type="match status" value="1"/>
</dbReference>
<dbReference type="Ensembl" id="ENSSSCT00050024248.1">
    <property type="protein sequence ID" value="ENSSSCP00050010180.1"/>
    <property type="gene ID" value="ENSSSCG00050017845.1"/>
</dbReference>
<comment type="similarity">
    <text evidence="1">Belongs to the tubulin family.</text>
</comment>
<dbReference type="AlphaFoldDB" id="A0A8D1LM11"/>
<name>A0A8D1LM11_PIG</name>
<sequence>MCMEELDEQTLDRQHNNSRYFMERIPNNVERAVWDPHPRGYKPLPPSPARAPSIQELCKPSESFTATLRFKASLPWYRSEGMDPREFTEAESNVYCLCPSSSSTAWLRRRLRSWGWPGAVCCLERVEIT</sequence>
<evidence type="ECO:0000313" key="6">
    <source>
        <dbReference type="Proteomes" id="UP000694571"/>
    </source>
</evidence>
<dbReference type="PANTHER" id="PTHR36527:SF3">
    <property type="entry name" value="OS01G0282866 PROTEIN"/>
    <property type="match status" value="1"/>
</dbReference>
<reference evidence="5" key="1">
    <citation type="submission" date="2025-05" db="UniProtKB">
        <authorList>
            <consortium name="Ensembl"/>
        </authorList>
    </citation>
    <scope>IDENTIFICATION</scope>
</reference>
<dbReference type="Proteomes" id="UP000694720">
    <property type="component" value="Unplaced"/>
</dbReference>
<proteinExistence type="inferred from homology"/>
<dbReference type="Ensembl" id="ENSSSCT00035042194.1">
    <property type="protein sequence ID" value="ENSSSCP00035016880.1"/>
    <property type="gene ID" value="ENSSSCG00035031858.1"/>
</dbReference>
<dbReference type="InterPro" id="IPR008280">
    <property type="entry name" value="Tub_FtsZ_C"/>
</dbReference>